<dbReference type="PROSITE" id="PS00149">
    <property type="entry name" value="SULFATASE_2"/>
    <property type="match status" value="1"/>
</dbReference>
<evidence type="ECO:0000256" key="3">
    <source>
        <dbReference type="ARBA" id="ARBA00022723"/>
    </source>
</evidence>
<feature type="non-terminal residue" evidence="9">
    <location>
        <position position="1"/>
    </location>
</feature>
<dbReference type="GO" id="GO:0008484">
    <property type="term" value="F:sulfuric ester hydrolase activity"/>
    <property type="evidence" value="ECO:0007669"/>
    <property type="project" value="InterPro"/>
</dbReference>
<organism evidence="9">
    <name type="scientific">Hydra vulgaris</name>
    <name type="common">Hydra</name>
    <name type="synonym">Hydra attenuata</name>
    <dbReference type="NCBI Taxonomy" id="6087"/>
    <lineage>
        <taxon>Eukaryota</taxon>
        <taxon>Metazoa</taxon>
        <taxon>Cnidaria</taxon>
        <taxon>Hydrozoa</taxon>
        <taxon>Hydroidolina</taxon>
        <taxon>Anthoathecata</taxon>
        <taxon>Aplanulata</taxon>
        <taxon>Hydridae</taxon>
        <taxon>Hydra</taxon>
    </lineage>
</organism>
<keyword evidence="7" id="KW-0732">Signal</keyword>
<gene>
    <name evidence="9" type="primary">ARSB</name>
</gene>
<dbReference type="GO" id="GO:0046872">
    <property type="term" value="F:metal ion binding"/>
    <property type="evidence" value="ECO:0007669"/>
    <property type="project" value="UniProtKB-KW"/>
</dbReference>
<dbReference type="PROSITE" id="PS00523">
    <property type="entry name" value="SULFATASE_1"/>
    <property type="match status" value="1"/>
</dbReference>
<dbReference type="CDD" id="cd16029">
    <property type="entry name" value="4-S"/>
    <property type="match status" value="1"/>
</dbReference>
<evidence type="ECO:0000256" key="5">
    <source>
        <dbReference type="ARBA" id="ARBA00022837"/>
    </source>
</evidence>
<protein>
    <submittedName>
        <fullName evidence="9">Arylsulfatase B</fullName>
    </submittedName>
</protein>
<proteinExistence type="evidence at transcript level"/>
<feature type="domain" description="Sulfatase N-terminal" evidence="8">
    <location>
        <begin position="26"/>
        <end position="346"/>
    </location>
</feature>
<dbReference type="Gene3D" id="3.30.1120.10">
    <property type="match status" value="1"/>
</dbReference>
<name>T2MGU9_HYDVU</name>
<dbReference type="InterPro" id="IPR024607">
    <property type="entry name" value="Sulfatase_CS"/>
</dbReference>
<evidence type="ECO:0000256" key="2">
    <source>
        <dbReference type="ARBA" id="ARBA00008779"/>
    </source>
</evidence>
<reference evidence="9" key="1">
    <citation type="journal article" date="2013" name="Genome Biol. Evol.">
        <title>Punctuated emergences of genetic and phenotypic innovations in eumetazoan, bilaterian, euteleostome, and hominidae ancestors.</title>
        <authorList>
            <person name="Wenger Y."/>
            <person name="Galliot B."/>
        </authorList>
    </citation>
    <scope>NUCLEOTIDE SEQUENCE</scope>
    <source>
        <tissue evidence="9">Whole animals</tissue>
    </source>
</reference>
<keyword evidence="6" id="KW-0325">Glycoprotein</keyword>
<dbReference type="OrthoDB" id="103349at2759"/>
<accession>T2MGU9</accession>
<dbReference type="PANTHER" id="PTHR10342:SF273">
    <property type="entry name" value="RE14504P"/>
    <property type="match status" value="1"/>
</dbReference>
<evidence type="ECO:0000256" key="4">
    <source>
        <dbReference type="ARBA" id="ARBA00022801"/>
    </source>
</evidence>
<dbReference type="InterPro" id="IPR017850">
    <property type="entry name" value="Alkaline_phosphatase_core_sf"/>
</dbReference>
<dbReference type="Pfam" id="PF00884">
    <property type="entry name" value="Sulfatase"/>
    <property type="match status" value="1"/>
</dbReference>
<evidence type="ECO:0000256" key="6">
    <source>
        <dbReference type="ARBA" id="ARBA00023180"/>
    </source>
</evidence>
<dbReference type="EMBL" id="HAAD01005104">
    <property type="protein sequence ID" value="CDG71336.1"/>
    <property type="molecule type" value="mRNA"/>
</dbReference>
<comment type="cofactor">
    <cofactor evidence="1">
        <name>Ca(2+)</name>
        <dbReference type="ChEBI" id="CHEBI:29108"/>
    </cofactor>
</comment>
<evidence type="ECO:0000313" key="9">
    <source>
        <dbReference type="EMBL" id="CDG71336.1"/>
    </source>
</evidence>
<feature type="chain" id="PRO_5004592145" evidence="7">
    <location>
        <begin position="24"/>
        <end position="525"/>
    </location>
</feature>
<sequence>MVYKNVMFGTFVLTSFIMIVIHADKPHIIMIVADDLGWNDISFHGSNEIPTPNIDRLANNGVILDNYYVLPICTPSRSAIMTGRYPIHTGMQQDTIFGPNPYGVGLNEKFLPQYLKQQGYKTHGVGKWHLGFFAKQYTPTYRGFDSYYGSYLGKGDYWNHSNTETYSGLDLHDNENGVFSQDGNYSTEMYTAEAISCINNHNSSEPLFLYLAYQAVHSANTEEDPLQAPQEWIDKFSYIKHEQRRKYAAMLGYMDYGVGRVHDALAKKKMLDNSIIIFTTDNGGPANGFDYNWANNFPLRGVKATLFEGGVRGVSFVYSKLIESPRVSHELIHITDWLPTLVNLAGGKVSDGFLDGFDQWATLQNKQSSQRNEMYKNKTYDTVEALPSEENDFKDDFKENDAVLDYELENINKFAGNYWDGWYPPPSFNEQSNNSFSYLSSTVKCGHDIPIVINHCDSYCLFHIDEDPCEINDLSKKFPEVLAELINRLNTYRQSMVPPRNNMTIDPRSDPKLHNGVWQPWEMLN</sequence>
<keyword evidence="5" id="KW-0106">Calcium</keyword>
<dbReference type="InterPro" id="IPR000917">
    <property type="entry name" value="Sulfatase_N"/>
</dbReference>
<evidence type="ECO:0000256" key="7">
    <source>
        <dbReference type="SAM" id="SignalP"/>
    </source>
</evidence>
<dbReference type="InterPro" id="IPR047115">
    <property type="entry name" value="ARSB"/>
</dbReference>
<comment type="similarity">
    <text evidence="2">Belongs to the sulfatase family.</text>
</comment>
<dbReference type="PANTHER" id="PTHR10342">
    <property type="entry name" value="ARYLSULFATASE"/>
    <property type="match status" value="1"/>
</dbReference>
<keyword evidence="3" id="KW-0479">Metal-binding</keyword>
<evidence type="ECO:0000259" key="8">
    <source>
        <dbReference type="Pfam" id="PF00884"/>
    </source>
</evidence>
<feature type="signal peptide" evidence="7">
    <location>
        <begin position="1"/>
        <end position="23"/>
    </location>
</feature>
<dbReference type="SUPFAM" id="SSF53649">
    <property type="entry name" value="Alkaline phosphatase-like"/>
    <property type="match status" value="1"/>
</dbReference>
<dbReference type="Gene3D" id="3.40.720.10">
    <property type="entry name" value="Alkaline Phosphatase, subunit A"/>
    <property type="match status" value="1"/>
</dbReference>
<keyword evidence="4" id="KW-0378">Hydrolase</keyword>
<evidence type="ECO:0000256" key="1">
    <source>
        <dbReference type="ARBA" id="ARBA00001913"/>
    </source>
</evidence>
<dbReference type="AlphaFoldDB" id="T2MGU9"/>